<dbReference type="InterPro" id="IPR019734">
    <property type="entry name" value="TPR_rpt"/>
</dbReference>
<dbReference type="PANTHER" id="PTHR45641">
    <property type="entry name" value="TETRATRICOPEPTIDE REPEAT PROTEIN (AFU_ORTHOLOGUE AFUA_6G03870)"/>
    <property type="match status" value="1"/>
</dbReference>
<dbReference type="EMBL" id="ASPP01050582">
    <property type="protein sequence ID" value="ETN97177.1"/>
    <property type="molecule type" value="Genomic_DNA"/>
</dbReference>
<organism evidence="4 5">
    <name type="scientific">Reticulomyxa filosa</name>
    <dbReference type="NCBI Taxonomy" id="46433"/>
    <lineage>
        <taxon>Eukaryota</taxon>
        <taxon>Sar</taxon>
        <taxon>Rhizaria</taxon>
        <taxon>Retaria</taxon>
        <taxon>Foraminifera</taxon>
        <taxon>Monothalamids</taxon>
        <taxon>Reticulomyxidae</taxon>
        <taxon>Reticulomyxa</taxon>
    </lineage>
</organism>
<keyword evidence="1" id="KW-0677">Repeat</keyword>
<evidence type="ECO:0000256" key="2">
    <source>
        <dbReference type="ARBA" id="ARBA00022803"/>
    </source>
</evidence>
<dbReference type="Gene3D" id="1.25.40.10">
    <property type="entry name" value="Tetratricopeptide repeat domain"/>
    <property type="match status" value="1"/>
</dbReference>
<dbReference type="AlphaFoldDB" id="X6L6Y3"/>
<dbReference type="Pfam" id="PF13424">
    <property type="entry name" value="TPR_12"/>
    <property type="match status" value="1"/>
</dbReference>
<dbReference type="PANTHER" id="PTHR45641:SF1">
    <property type="entry name" value="AAA+ ATPASE DOMAIN-CONTAINING PROTEIN"/>
    <property type="match status" value="1"/>
</dbReference>
<keyword evidence="5" id="KW-1185">Reference proteome</keyword>
<evidence type="ECO:0000256" key="3">
    <source>
        <dbReference type="PROSITE-ProRule" id="PRU00339"/>
    </source>
</evidence>
<dbReference type="SUPFAM" id="SSF48452">
    <property type="entry name" value="TPR-like"/>
    <property type="match status" value="1"/>
</dbReference>
<protein>
    <submittedName>
        <fullName evidence="4">Tetratricopeptide TPR_2</fullName>
    </submittedName>
</protein>
<dbReference type="SMART" id="SM00028">
    <property type="entry name" value="TPR"/>
    <property type="match status" value="3"/>
</dbReference>
<keyword evidence="2 3" id="KW-0802">TPR repeat</keyword>
<feature type="repeat" description="TPR" evidence="3">
    <location>
        <begin position="41"/>
        <end position="74"/>
    </location>
</feature>
<gene>
    <name evidence="4" type="ORF">RFI_40354</name>
</gene>
<dbReference type="PROSITE" id="PS50005">
    <property type="entry name" value="TPR"/>
    <property type="match status" value="1"/>
</dbReference>
<dbReference type="InterPro" id="IPR011990">
    <property type="entry name" value="TPR-like_helical_dom_sf"/>
</dbReference>
<reference evidence="4 5" key="1">
    <citation type="journal article" date="2013" name="Curr. Biol.">
        <title>The Genome of the Foraminiferan Reticulomyxa filosa.</title>
        <authorList>
            <person name="Glockner G."/>
            <person name="Hulsmann N."/>
            <person name="Schleicher M."/>
            <person name="Noegel A.A."/>
            <person name="Eichinger L."/>
            <person name="Gallinger C."/>
            <person name="Pawlowski J."/>
            <person name="Sierra R."/>
            <person name="Euteneuer U."/>
            <person name="Pillet L."/>
            <person name="Moustafa A."/>
            <person name="Platzer M."/>
            <person name="Groth M."/>
            <person name="Szafranski K."/>
            <person name="Schliwa M."/>
        </authorList>
    </citation>
    <scope>NUCLEOTIDE SEQUENCE [LARGE SCALE GENOMIC DNA]</scope>
</reference>
<comment type="caution">
    <text evidence="4">The sequence shown here is derived from an EMBL/GenBank/DDBJ whole genome shotgun (WGS) entry which is preliminary data.</text>
</comment>
<evidence type="ECO:0000313" key="5">
    <source>
        <dbReference type="Proteomes" id="UP000023152"/>
    </source>
</evidence>
<evidence type="ECO:0000313" key="4">
    <source>
        <dbReference type="EMBL" id="ETN97177.1"/>
    </source>
</evidence>
<feature type="non-terminal residue" evidence="4">
    <location>
        <position position="1"/>
    </location>
</feature>
<proteinExistence type="predicted"/>
<evidence type="ECO:0000256" key="1">
    <source>
        <dbReference type="ARBA" id="ARBA00022737"/>
    </source>
</evidence>
<sequence length="128" mass="14532">VYCALGIAYNGKGEYDKASDYHQQALEIQLKNVGDSHNDVASSYDSLGRVYCMKAEYDKAYEYHEKALNIYLKQLDENQIDVSLCYCHLGNVLRGKGEYVKSIEYDGLIIVICGQGENGNMLWKIFIN</sequence>
<accession>X6L6Y3</accession>
<dbReference type="Proteomes" id="UP000023152">
    <property type="component" value="Unassembled WGS sequence"/>
</dbReference>
<name>X6L6Y3_RETFI</name>